<dbReference type="OrthoDB" id="71572at2759"/>
<dbReference type="Proteomes" id="UP000612055">
    <property type="component" value="Unassembled WGS sequence"/>
</dbReference>
<dbReference type="EMBL" id="JAEHOE010000240">
    <property type="protein sequence ID" value="KAG2482232.1"/>
    <property type="molecule type" value="Genomic_DNA"/>
</dbReference>
<proteinExistence type="predicted"/>
<dbReference type="AlphaFoldDB" id="A0A836BMX9"/>
<dbReference type="PANTHER" id="PTHR34859:SF2">
    <property type="entry name" value="LYSM DOMAIN-CONTAINING PROTEIN"/>
    <property type="match status" value="1"/>
</dbReference>
<keyword evidence="2" id="KW-1185">Reference proteome</keyword>
<gene>
    <name evidence="1" type="ORF">HYH03_018816</name>
</gene>
<name>A0A836BMX9_9CHLO</name>
<sequence>MALSFLSPSNVLFDLSAAVSYDSTAPPPSVSFILSASATAASGTPFQIKGFKWIKISYIGGSVGLTPITVFPFVNLRNIEFAALGQIVGVDVSVAVIYDQPNALFAMQAMIKNLDLEKVLAELGVNVDLGPFNLIISSAQFSFADKPTAKAPIIQEVFSKVQSALDDLGINVNIDDEIQIHYISIALNLTTTQTSFAFNFSATLFGVDLKVNNFKLDPKSVPWSQLVSKLKGDILKPLTAACTKDSFDRGSQPISECPDGYEKQGALCYPNCPTDWEYGAHGSLNICYQNCPPGYHDDGVDGTGLTCSYVGCDSNQVQDEIGGLCYDKCNDNYQYSTSRCYKNCDSGWSDSSVFTSCRYWVHLLPGS</sequence>
<protein>
    <submittedName>
        <fullName evidence="1">Uncharacterized protein</fullName>
    </submittedName>
</protein>
<comment type="caution">
    <text evidence="1">The sequence shown here is derived from an EMBL/GenBank/DDBJ whole genome shotgun (WGS) entry which is preliminary data.</text>
</comment>
<evidence type="ECO:0000313" key="2">
    <source>
        <dbReference type="Proteomes" id="UP000612055"/>
    </source>
</evidence>
<dbReference type="PANTHER" id="PTHR34859">
    <property type="entry name" value="UNNAMED PRODUCT"/>
    <property type="match status" value="1"/>
</dbReference>
<organism evidence="1 2">
    <name type="scientific">Edaphochlamys debaryana</name>
    <dbReference type="NCBI Taxonomy" id="47281"/>
    <lineage>
        <taxon>Eukaryota</taxon>
        <taxon>Viridiplantae</taxon>
        <taxon>Chlorophyta</taxon>
        <taxon>core chlorophytes</taxon>
        <taxon>Chlorophyceae</taxon>
        <taxon>CS clade</taxon>
        <taxon>Chlamydomonadales</taxon>
        <taxon>Chlamydomonadales incertae sedis</taxon>
        <taxon>Edaphochlamys</taxon>
    </lineage>
</organism>
<accession>A0A836BMX9</accession>
<reference evidence="1" key="1">
    <citation type="journal article" date="2020" name="bioRxiv">
        <title>Comparative genomics of Chlamydomonas.</title>
        <authorList>
            <person name="Craig R.J."/>
            <person name="Hasan A.R."/>
            <person name="Ness R.W."/>
            <person name="Keightley P.D."/>
        </authorList>
    </citation>
    <scope>NUCLEOTIDE SEQUENCE</scope>
    <source>
        <strain evidence="1">CCAP 11/70</strain>
    </source>
</reference>
<evidence type="ECO:0000313" key="1">
    <source>
        <dbReference type="EMBL" id="KAG2482232.1"/>
    </source>
</evidence>